<dbReference type="Proteomes" id="UP000887574">
    <property type="component" value="Unplaced"/>
</dbReference>
<name>A0A915EGN9_9BILA</name>
<feature type="region of interest" description="Disordered" evidence="1">
    <location>
        <begin position="1"/>
        <end position="27"/>
    </location>
</feature>
<dbReference type="WBParaSite" id="jg5699">
    <property type="protein sequence ID" value="jg5699"/>
    <property type="gene ID" value="jg5699"/>
</dbReference>
<proteinExistence type="predicted"/>
<organism evidence="2 3">
    <name type="scientific">Ditylenchus dipsaci</name>
    <dbReference type="NCBI Taxonomy" id="166011"/>
    <lineage>
        <taxon>Eukaryota</taxon>
        <taxon>Metazoa</taxon>
        <taxon>Ecdysozoa</taxon>
        <taxon>Nematoda</taxon>
        <taxon>Chromadorea</taxon>
        <taxon>Rhabditida</taxon>
        <taxon>Tylenchina</taxon>
        <taxon>Tylenchomorpha</taxon>
        <taxon>Sphaerularioidea</taxon>
        <taxon>Anguinidae</taxon>
        <taxon>Anguininae</taxon>
        <taxon>Ditylenchus</taxon>
    </lineage>
</organism>
<protein>
    <submittedName>
        <fullName evidence="3">Uncharacterized protein</fullName>
    </submittedName>
</protein>
<dbReference type="AlphaFoldDB" id="A0A915EGN9"/>
<accession>A0A915EGN9</accession>
<sequence length="86" mass="10033">MSKNTHLHLKKMRSSPNKPSNRGAPKRKTIACCSPQKVVVFLNRLPQQCTKEEVEEQKKKIHRWCHTAHEQSIHLPRPHHYCPACC</sequence>
<evidence type="ECO:0000256" key="1">
    <source>
        <dbReference type="SAM" id="MobiDB-lite"/>
    </source>
</evidence>
<feature type="compositionally biased region" description="Basic residues" evidence="1">
    <location>
        <begin position="1"/>
        <end position="13"/>
    </location>
</feature>
<evidence type="ECO:0000313" key="2">
    <source>
        <dbReference type="Proteomes" id="UP000887574"/>
    </source>
</evidence>
<evidence type="ECO:0000313" key="3">
    <source>
        <dbReference type="WBParaSite" id="jg5699"/>
    </source>
</evidence>
<keyword evidence="2" id="KW-1185">Reference proteome</keyword>
<reference evidence="3" key="1">
    <citation type="submission" date="2022-11" db="UniProtKB">
        <authorList>
            <consortium name="WormBaseParasite"/>
        </authorList>
    </citation>
    <scope>IDENTIFICATION</scope>
</reference>